<dbReference type="OMA" id="EMWEYEF"/>
<keyword evidence="4" id="KW-1185">Reference proteome</keyword>
<organism evidence="3 4">
    <name type="scientific">Lottia gigantea</name>
    <name type="common">Giant owl limpet</name>
    <dbReference type="NCBI Taxonomy" id="225164"/>
    <lineage>
        <taxon>Eukaryota</taxon>
        <taxon>Metazoa</taxon>
        <taxon>Spiralia</taxon>
        <taxon>Lophotrochozoa</taxon>
        <taxon>Mollusca</taxon>
        <taxon>Gastropoda</taxon>
        <taxon>Patellogastropoda</taxon>
        <taxon>Lottioidea</taxon>
        <taxon>Lottiidae</taxon>
        <taxon>Lottia</taxon>
    </lineage>
</organism>
<dbReference type="Gene3D" id="1.10.1410.40">
    <property type="match status" value="1"/>
</dbReference>
<dbReference type="PANTHER" id="PTHR10656">
    <property type="entry name" value="CELL FATE DETERMINING PROTEIN MAB21-RELATED"/>
    <property type="match status" value="1"/>
</dbReference>
<keyword evidence="1" id="KW-0812">Transmembrane</keyword>
<dbReference type="HOGENOM" id="CLU_404014_0_0_1"/>
<dbReference type="RefSeq" id="XP_009045862.1">
    <property type="nucleotide sequence ID" value="XM_009047614.1"/>
</dbReference>
<dbReference type="Pfam" id="PF20266">
    <property type="entry name" value="Mab-21_C"/>
    <property type="match status" value="1"/>
</dbReference>
<dbReference type="GeneID" id="20250520"/>
<dbReference type="CTD" id="20250520"/>
<evidence type="ECO:0000259" key="2">
    <source>
        <dbReference type="Pfam" id="PF20266"/>
    </source>
</evidence>
<feature type="transmembrane region" description="Helical" evidence="1">
    <location>
        <begin position="52"/>
        <end position="76"/>
    </location>
</feature>
<proteinExistence type="predicted"/>
<reference evidence="3 4" key="1">
    <citation type="journal article" date="2013" name="Nature">
        <title>Insights into bilaterian evolution from three spiralian genomes.</title>
        <authorList>
            <person name="Simakov O."/>
            <person name="Marletaz F."/>
            <person name="Cho S.J."/>
            <person name="Edsinger-Gonzales E."/>
            <person name="Havlak P."/>
            <person name="Hellsten U."/>
            <person name="Kuo D.H."/>
            <person name="Larsson T."/>
            <person name="Lv J."/>
            <person name="Arendt D."/>
            <person name="Savage R."/>
            <person name="Osoegawa K."/>
            <person name="de Jong P."/>
            <person name="Grimwood J."/>
            <person name="Chapman J.A."/>
            <person name="Shapiro H."/>
            <person name="Aerts A."/>
            <person name="Otillar R.P."/>
            <person name="Terry A.Y."/>
            <person name="Boore J.L."/>
            <person name="Grigoriev I.V."/>
            <person name="Lindberg D.R."/>
            <person name="Seaver E.C."/>
            <person name="Weisblat D.A."/>
            <person name="Putnam N.H."/>
            <person name="Rokhsar D.S."/>
        </authorList>
    </citation>
    <scope>NUCLEOTIDE SEQUENCE [LARGE SCALE GENOMIC DNA]</scope>
</reference>
<feature type="domain" description="Mab-21-like HhH/H2TH-like" evidence="2">
    <location>
        <begin position="532"/>
        <end position="614"/>
    </location>
</feature>
<accession>V4BBP8</accession>
<evidence type="ECO:0000313" key="4">
    <source>
        <dbReference type="Proteomes" id="UP000030746"/>
    </source>
</evidence>
<keyword evidence="1" id="KW-1133">Transmembrane helix</keyword>
<sequence>MVVMSEPVEKRRFWQSFFGLFSPHENKENINVQLQDSHVCEMAHQEIIYAEILVQWIVTFLVMFLFLSFYTLVYMWKKTYRKPKTSTEKYKQFMGDDCGRQTLDDSDISNSSMSDIESDSLIRKEVKQNPVRLIFERNVAHGFSIFWKKTKTDFFLKQTVDKFLSELDKNIAVVSLLQENLNFLSSVLIDNQSVRESSETKLEKLSLAMRSSRMQMRKPVKSYRIGSDTPLESCELFWFETEAMKHRMAWSYKNYKPQLIDISDPELRIILQAFQSCTIDPGQLTCAIFIVNYVMLLIEKEISELESECGFRFVRFKLIGSMSKGTKISDASSFDFLMLLKCTKCCLDLAYHNGSFGDISPGNILITAHYVKPHFQGKKFLKKAHICDNIHQVFIPSETMLNASLLLDTALNNIMNRNKKIMDRIPFTLSRTTDAELTLVLNTRLLQGPGFGIPEIYIKLTPGVPLQFENSLLLPNIYAIVPPHLYNVKDNIFKQPEIFDINFAWKLSLCELEYLYLENWLQKIEETGIQSCLHICLESFKNLFSNNSSPTFVNSVEIKPYYLETIMFFLMLESSPSNWTFDVLPFRLSDAIHFLRTAVERQWLPNFFIGNPHLYKKSPIIKNIPLIDCSRQENLFSNMTSEMSRKTLLFIESRLIETGIVSCVKDEYSTDMWEYEFFVFG</sequence>
<evidence type="ECO:0000256" key="1">
    <source>
        <dbReference type="SAM" id="Phobius"/>
    </source>
</evidence>
<gene>
    <name evidence="3" type="ORF">LOTGIDRAFT_237671</name>
</gene>
<dbReference type="Proteomes" id="UP000030746">
    <property type="component" value="Unassembled WGS sequence"/>
</dbReference>
<dbReference type="EMBL" id="KB200010">
    <property type="protein sequence ID" value="ESP03482.1"/>
    <property type="molecule type" value="Genomic_DNA"/>
</dbReference>
<dbReference type="OrthoDB" id="6159453at2759"/>
<dbReference type="Gene3D" id="3.30.460.90">
    <property type="match status" value="1"/>
</dbReference>
<dbReference type="PANTHER" id="PTHR10656:SF9">
    <property type="entry name" value="INOSITOL 1,4,5-TRISPHOSPHATE RECEPTOR-INTERACTING PROTEIN-LIKE 2"/>
    <property type="match status" value="1"/>
</dbReference>
<dbReference type="KEGG" id="lgi:LOTGIDRAFT_237671"/>
<protein>
    <recommendedName>
        <fullName evidence="2">Mab-21-like HhH/H2TH-like domain-containing protein</fullName>
    </recommendedName>
</protein>
<dbReference type="InterPro" id="IPR046906">
    <property type="entry name" value="Mab-21_HhH/H2TH-like"/>
</dbReference>
<keyword evidence="1" id="KW-0472">Membrane</keyword>
<dbReference type="AlphaFoldDB" id="V4BBP8"/>
<evidence type="ECO:0000313" key="3">
    <source>
        <dbReference type="EMBL" id="ESP03482.1"/>
    </source>
</evidence>
<name>V4BBP8_LOTGI</name>